<reference evidence="1 2" key="1">
    <citation type="submission" date="2017-07" db="EMBL/GenBank/DDBJ databases">
        <title>Phylogenetic study on the rhizospheric bacterium Ochrobactrum sp. A44.</title>
        <authorList>
            <person name="Krzyzanowska D.M."/>
            <person name="Ossowicki A."/>
            <person name="Rajewska M."/>
            <person name="Maciag T."/>
            <person name="Kaczynski Z."/>
            <person name="Czerwicka M."/>
            <person name="Jafra S."/>
        </authorList>
    </citation>
    <scope>NUCLEOTIDE SEQUENCE [LARGE SCALE GENOMIC DNA]</scope>
    <source>
        <strain evidence="1 2">OgA9a</strain>
    </source>
</reference>
<gene>
    <name evidence="1" type="ORF">CEV33_3211</name>
</gene>
<dbReference type="AlphaFoldDB" id="A0A256F0X3"/>
<accession>A0A256F0X3</accession>
<evidence type="ECO:0000313" key="1">
    <source>
        <dbReference type="EMBL" id="OYR08497.1"/>
    </source>
</evidence>
<dbReference type="Proteomes" id="UP000216478">
    <property type="component" value="Unassembled WGS sequence"/>
</dbReference>
<organism evidence="1 2">
    <name type="scientific">Brucella grignonensis</name>
    <dbReference type="NCBI Taxonomy" id="94627"/>
    <lineage>
        <taxon>Bacteria</taxon>
        <taxon>Pseudomonadati</taxon>
        <taxon>Pseudomonadota</taxon>
        <taxon>Alphaproteobacteria</taxon>
        <taxon>Hyphomicrobiales</taxon>
        <taxon>Brucellaceae</taxon>
        <taxon>Brucella/Ochrobactrum group</taxon>
        <taxon>Brucella</taxon>
    </lineage>
</organism>
<protein>
    <submittedName>
        <fullName evidence="1">Uncharacterized protein</fullName>
    </submittedName>
</protein>
<name>A0A256F0X3_9HYPH</name>
<sequence>MLSQLCCGSADLLFKCMSYCIGKLILLLSHHLNELDTGDDLAR</sequence>
<dbReference type="EMBL" id="NNRL01000166">
    <property type="protein sequence ID" value="OYR08497.1"/>
    <property type="molecule type" value="Genomic_DNA"/>
</dbReference>
<evidence type="ECO:0000313" key="2">
    <source>
        <dbReference type="Proteomes" id="UP000216478"/>
    </source>
</evidence>
<comment type="caution">
    <text evidence="1">The sequence shown here is derived from an EMBL/GenBank/DDBJ whole genome shotgun (WGS) entry which is preliminary data.</text>
</comment>
<proteinExistence type="predicted"/>
<keyword evidence="2" id="KW-1185">Reference proteome</keyword>